<reference evidence="11" key="1">
    <citation type="submission" date="2019-03" db="EMBL/GenBank/DDBJ databases">
        <title>Long read genome sequence of the mycoparasitic Pythium oligandrum ATCC 38472 isolated from sugarbeet rhizosphere.</title>
        <authorList>
            <person name="Gaulin E."/>
        </authorList>
    </citation>
    <scope>NUCLEOTIDE SEQUENCE</scope>
    <source>
        <strain evidence="11">ATCC 38472_TT</strain>
    </source>
</reference>
<evidence type="ECO:0000313" key="11">
    <source>
        <dbReference type="EMBL" id="TMW66046.1"/>
    </source>
</evidence>
<dbReference type="Gene3D" id="3.40.50.200">
    <property type="entry name" value="Peptidase S8/S53 domain"/>
    <property type="match status" value="1"/>
</dbReference>
<dbReference type="GO" id="GO:0004252">
    <property type="term" value="F:serine-type endopeptidase activity"/>
    <property type="evidence" value="ECO:0007669"/>
    <property type="project" value="UniProtKB-EC"/>
</dbReference>
<evidence type="ECO:0000256" key="2">
    <source>
        <dbReference type="ARBA" id="ARBA00022670"/>
    </source>
</evidence>
<dbReference type="Pfam" id="PF00082">
    <property type="entry name" value="Peptidase_S8"/>
    <property type="match status" value="1"/>
</dbReference>
<keyword evidence="4" id="KW-0720">Serine protease</keyword>
<sequence length="519" mass="54519">MVLSKFTALAAVLAISGAAAAPRIDPSVHRTLRQQGTVNLIVTMRDSNDSPLQAAKEASFTSCGAQIEALVERLSAHAETSQKDHEAVIAHESSASLFSESRTFWIPNQRYIKDATVELVEKVAAVPSILEVREEQILHLPKIVPSSANTTASTQATNEWGVEKVNAPKIWAGGNRGEGIVVSSIDSGVLATHVALKGNFRSDHGWFDAGHKKATPYDEVGHGTHTLGTIAGANGIGVAPGSTWITCKACRTEEEGCPESDLLTCAQFITCPTDVTGNNKDCSKAPHLVSNSWGSGQDDTFYKAAVNSWHAAGIIPIFANGNDGPACSTAGSPGDYDNVIAVGATDSTDTIGWFSSRGPPVKGLLKPACPLLVSMCARLGSMERPYSTPSRAKPGLTYDQVKDALIKGVDTSSIITAGEKCGNIKDSVFPNNVFGSGRVNAVKVLGGSTAPAPTWAPTPSSTTRAPAPTPTTRTPAPTPTTRTPTQAPSSCSDLAFVDCFFADACFWDWSSGQCVDFSQ</sequence>
<dbReference type="PANTHER" id="PTHR43399">
    <property type="entry name" value="SUBTILISIN-RELATED"/>
    <property type="match status" value="1"/>
</dbReference>
<feature type="signal peptide" evidence="9">
    <location>
        <begin position="1"/>
        <end position="20"/>
    </location>
</feature>
<evidence type="ECO:0000256" key="4">
    <source>
        <dbReference type="ARBA" id="ARBA00022825"/>
    </source>
</evidence>
<proteinExistence type="inferred from homology"/>
<evidence type="ECO:0000256" key="9">
    <source>
        <dbReference type="SAM" id="SignalP"/>
    </source>
</evidence>
<evidence type="ECO:0000256" key="1">
    <source>
        <dbReference type="ARBA" id="ARBA00011073"/>
    </source>
</evidence>
<dbReference type="GO" id="GO:0006508">
    <property type="term" value="P:proteolysis"/>
    <property type="evidence" value="ECO:0007669"/>
    <property type="project" value="UniProtKB-KW"/>
</dbReference>
<dbReference type="PANTHER" id="PTHR43399:SF4">
    <property type="entry name" value="CELL WALL-ASSOCIATED PROTEASE"/>
    <property type="match status" value="1"/>
</dbReference>
<name>A0A8K1FKG9_PYTOL</name>
<protein>
    <recommendedName>
        <fullName evidence="6">subtilisin</fullName>
        <ecNumber evidence="6">3.4.21.62</ecNumber>
    </recommendedName>
</protein>
<dbReference type="InterPro" id="IPR036852">
    <property type="entry name" value="Peptidase_S8/S53_dom_sf"/>
</dbReference>
<keyword evidence="12" id="KW-1185">Reference proteome</keyword>
<dbReference type="InterPro" id="IPR000209">
    <property type="entry name" value="Peptidase_S8/S53_dom"/>
</dbReference>
<feature type="region of interest" description="Disordered" evidence="8">
    <location>
        <begin position="449"/>
        <end position="487"/>
    </location>
</feature>
<evidence type="ECO:0000256" key="6">
    <source>
        <dbReference type="ARBA" id="ARBA00023619"/>
    </source>
</evidence>
<dbReference type="InterPro" id="IPR015500">
    <property type="entry name" value="Peptidase_S8_subtilisin-rel"/>
</dbReference>
<evidence type="ECO:0000256" key="5">
    <source>
        <dbReference type="ARBA" id="ARBA00023529"/>
    </source>
</evidence>
<evidence type="ECO:0000259" key="10">
    <source>
        <dbReference type="Pfam" id="PF00082"/>
    </source>
</evidence>
<comment type="caution">
    <text evidence="7">Lacks conserved residue(s) required for the propagation of feature annotation.</text>
</comment>
<evidence type="ECO:0000256" key="8">
    <source>
        <dbReference type="SAM" id="MobiDB-lite"/>
    </source>
</evidence>
<dbReference type="PROSITE" id="PS51892">
    <property type="entry name" value="SUBTILASE"/>
    <property type="match status" value="1"/>
</dbReference>
<dbReference type="SUPFAM" id="SSF52743">
    <property type="entry name" value="Subtilisin-like"/>
    <property type="match status" value="1"/>
</dbReference>
<comment type="caution">
    <text evidence="11">The sequence shown here is derived from an EMBL/GenBank/DDBJ whole genome shotgun (WGS) entry which is preliminary data.</text>
</comment>
<comment type="catalytic activity">
    <reaction evidence="5">
        <text>Hydrolysis of proteins with broad specificity for peptide bonds, and a preference for a large uncharged residue in P1. Hydrolyzes peptide amides.</text>
        <dbReference type="EC" id="3.4.21.62"/>
    </reaction>
</comment>
<evidence type="ECO:0000313" key="12">
    <source>
        <dbReference type="Proteomes" id="UP000794436"/>
    </source>
</evidence>
<dbReference type="EMBL" id="SPLM01000036">
    <property type="protein sequence ID" value="TMW66046.1"/>
    <property type="molecule type" value="Genomic_DNA"/>
</dbReference>
<gene>
    <name evidence="11" type="ORF">Poli38472_003811</name>
</gene>
<organism evidence="11 12">
    <name type="scientific">Pythium oligandrum</name>
    <name type="common">Mycoparasitic fungus</name>
    <dbReference type="NCBI Taxonomy" id="41045"/>
    <lineage>
        <taxon>Eukaryota</taxon>
        <taxon>Sar</taxon>
        <taxon>Stramenopiles</taxon>
        <taxon>Oomycota</taxon>
        <taxon>Peronosporomycetes</taxon>
        <taxon>Pythiales</taxon>
        <taxon>Pythiaceae</taxon>
        <taxon>Pythium</taxon>
    </lineage>
</organism>
<accession>A0A8K1FKG9</accession>
<keyword evidence="3" id="KW-0378">Hydrolase</keyword>
<dbReference type="Proteomes" id="UP000794436">
    <property type="component" value="Unassembled WGS sequence"/>
</dbReference>
<evidence type="ECO:0000256" key="3">
    <source>
        <dbReference type="ARBA" id="ARBA00022801"/>
    </source>
</evidence>
<dbReference type="PRINTS" id="PR00723">
    <property type="entry name" value="SUBTILISIN"/>
</dbReference>
<comment type="similarity">
    <text evidence="1 7">Belongs to the peptidase S8 family.</text>
</comment>
<dbReference type="AlphaFoldDB" id="A0A8K1FKG9"/>
<keyword evidence="9" id="KW-0732">Signal</keyword>
<feature type="domain" description="Peptidase S8/S53" evidence="10">
    <location>
        <begin position="177"/>
        <end position="367"/>
    </location>
</feature>
<dbReference type="EC" id="3.4.21.62" evidence="6"/>
<dbReference type="InterPro" id="IPR051048">
    <property type="entry name" value="Peptidase_S8/S53_subtilisin"/>
</dbReference>
<keyword evidence="2" id="KW-0645">Protease</keyword>
<feature type="chain" id="PRO_5035421092" description="subtilisin" evidence="9">
    <location>
        <begin position="21"/>
        <end position="519"/>
    </location>
</feature>
<dbReference type="OrthoDB" id="206201at2759"/>
<evidence type="ECO:0000256" key="7">
    <source>
        <dbReference type="PROSITE-ProRule" id="PRU01240"/>
    </source>
</evidence>